<dbReference type="AlphaFoldDB" id="A0A6V7WQL7"/>
<dbReference type="OrthoDB" id="5908619at2759"/>
<proteinExistence type="predicted"/>
<reference evidence="1 2" key="1">
    <citation type="submission" date="2020-08" db="EMBL/GenBank/DDBJ databases">
        <authorList>
            <person name="Koutsovoulos G."/>
            <person name="Danchin GJ E."/>
        </authorList>
    </citation>
    <scope>NUCLEOTIDE SEQUENCE [LARGE SCALE GENOMIC DNA]</scope>
</reference>
<accession>A0A6V7WQL7</accession>
<name>A0A6V7WQL7_MELEN</name>
<gene>
    <name evidence="1" type="ORF">MENT_LOCUS42036</name>
</gene>
<sequence>MADEDQKLFWKETIILGLRVLTAFERMKKIYELKGFATTVIGRNNEFKFETLENEEKLIEDISEELEEAVLKKLVNSYEHN</sequence>
<dbReference type="Proteomes" id="UP000580250">
    <property type="component" value="Unassembled WGS sequence"/>
</dbReference>
<organism evidence="1 2">
    <name type="scientific">Meloidogyne enterolobii</name>
    <name type="common">Root-knot nematode worm</name>
    <name type="synonym">Meloidogyne mayaguensis</name>
    <dbReference type="NCBI Taxonomy" id="390850"/>
    <lineage>
        <taxon>Eukaryota</taxon>
        <taxon>Metazoa</taxon>
        <taxon>Ecdysozoa</taxon>
        <taxon>Nematoda</taxon>
        <taxon>Chromadorea</taxon>
        <taxon>Rhabditida</taxon>
        <taxon>Tylenchina</taxon>
        <taxon>Tylenchomorpha</taxon>
        <taxon>Tylenchoidea</taxon>
        <taxon>Meloidogynidae</taxon>
        <taxon>Meloidogyninae</taxon>
        <taxon>Meloidogyne</taxon>
    </lineage>
</organism>
<dbReference type="EMBL" id="CAJEWN010000743">
    <property type="protein sequence ID" value="CAD2189321.1"/>
    <property type="molecule type" value="Genomic_DNA"/>
</dbReference>
<protein>
    <submittedName>
        <fullName evidence="1">Uncharacterized protein</fullName>
    </submittedName>
</protein>
<evidence type="ECO:0000313" key="1">
    <source>
        <dbReference type="EMBL" id="CAD2189321.1"/>
    </source>
</evidence>
<comment type="caution">
    <text evidence="1">The sequence shown here is derived from an EMBL/GenBank/DDBJ whole genome shotgun (WGS) entry which is preliminary data.</text>
</comment>
<evidence type="ECO:0000313" key="2">
    <source>
        <dbReference type="Proteomes" id="UP000580250"/>
    </source>
</evidence>